<organism evidence="1">
    <name type="scientific">mine drainage metagenome</name>
    <dbReference type="NCBI Taxonomy" id="410659"/>
    <lineage>
        <taxon>unclassified sequences</taxon>
        <taxon>metagenomes</taxon>
        <taxon>ecological metagenomes</taxon>
    </lineage>
</organism>
<evidence type="ECO:0000313" key="1">
    <source>
        <dbReference type="EMBL" id="OIQ64853.1"/>
    </source>
</evidence>
<sequence>MVSRRNPPCLHPAGDRRRDVAVLEPDSQRGLGVAPGHPDRAVSAVGSPSGFDRSGATADARGPAARAAAGCRVAAGGAVGHHGRAPACGGRLQCSPVPGSAGQTPVVGNGWPAAVSVLSGAVRGIPDPHIAGYHHGSGPPRFGYSRNPRVYRRLCHRNPARNVLHRRGVCRASVSDRLPGVRLSVCADDVSQPGAARCVHPGLCAGSDFRQRFARDWNRIAGLSAGQCAGGGDGSCAVWLDILFAGDPAVDRAGPAIPAG</sequence>
<dbReference type="EMBL" id="MLJW01007790">
    <property type="protein sequence ID" value="OIQ64853.1"/>
    <property type="molecule type" value="Genomic_DNA"/>
</dbReference>
<name>A0A1J5PMQ4_9ZZZZ</name>
<accession>A0A1J5PMQ4</accession>
<gene>
    <name evidence="1" type="ORF">GALL_535960</name>
</gene>
<protein>
    <submittedName>
        <fullName evidence="1">Uncharacterized protein</fullName>
    </submittedName>
</protein>
<comment type="caution">
    <text evidence="1">The sequence shown here is derived from an EMBL/GenBank/DDBJ whole genome shotgun (WGS) entry which is preliminary data.</text>
</comment>
<reference evidence="1" key="1">
    <citation type="submission" date="2016-10" db="EMBL/GenBank/DDBJ databases">
        <title>Sequence of Gallionella enrichment culture.</title>
        <authorList>
            <person name="Poehlein A."/>
            <person name="Muehling M."/>
            <person name="Daniel R."/>
        </authorList>
    </citation>
    <scope>NUCLEOTIDE SEQUENCE</scope>
</reference>
<dbReference type="AlphaFoldDB" id="A0A1J5PMQ4"/>
<proteinExistence type="predicted"/>